<dbReference type="InterPro" id="IPR034660">
    <property type="entry name" value="DinB/YfiT-like"/>
</dbReference>
<proteinExistence type="predicted"/>
<dbReference type="OrthoDB" id="4548523at2"/>
<accession>A0A3A5H8U2</accession>
<comment type="caution">
    <text evidence="1">The sequence shown here is derived from an EMBL/GenBank/DDBJ whole genome shotgun (WGS) entry which is preliminary data.</text>
</comment>
<evidence type="ECO:0000313" key="2">
    <source>
        <dbReference type="Proteomes" id="UP000276542"/>
    </source>
</evidence>
<sequence length="162" mass="18010">MSRDVPDTTAPERQILQDLLNDNREGLLECVSGLTEQQARTRLVASLTTPMALVKHAAFAEKVWFHVTLPGRTRAEVGIPETIDESFKLEDSDTIASLVAAFRETCAESDRIAAAYSLDDVGEHSRLGPVSLRWMYVHMIEELARHAGHGDILREQLLASRS</sequence>
<dbReference type="SUPFAM" id="SSF109854">
    <property type="entry name" value="DinB/YfiT-like putative metalloenzymes"/>
    <property type="match status" value="1"/>
</dbReference>
<organism evidence="1 2">
    <name type="scientific">Nocardioides cavernaquae</name>
    <dbReference type="NCBI Taxonomy" id="2321396"/>
    <lineage>
        <taxon>Bacteria</taxon>
        <taxon>Bacillati</taxon>
        <taxon>Actinomycetota</taxon>
        <taxon>Actinomycetes</taxon>
        <taxon>Propionibacteriales</taxon>
        <taxon>Nocardioidaceae</taxon>
        <taxon>Nocardioides</taxon>
    </lineage>
</organism>
<reference evidence="2" key="1">
    <citation type="submission" date="2018-09" db="EMBL/GenBank/DDBJ databases">
        <authorList>
            <person name="Zhu H."/>
        </authorList>
    </citation>
    <scope>NUCLEOTIDE SEQUENCE [LARGE SCALE GENOMIC DNA]</scope>
    <source>
        <strain evidence="2">K1W22B-1</strain>
    </source>
</reference>
<name>A0A3A5H8U2_9ACTN</name>
<dbReference type="Pfam" id="PF04978">
    <property type="entry name" value="MST"/>
    <property type="match status" value="1"/>
</dbReference>
<dbReference type="RefSeq" id="WP_120061049.1">
    <property type="nucleotide sequence ID" value="NZ_QYRP01000002.1"/>
</dbReference>
<dbReference type="AlphaFoldDB" id="A0A3A5H8U2"/>
<dbReference type="InterPro" id="IPR007061">
    <property type="entry name" value="MST-like"/>
</dbReference>
<dbReference type="Gene3D" id="1.20.120.450">
    <property type="entry name" value="dinb family like domain"/>
    <property type="match status" value="1"/>
</dbReference>
<dbReference type="Proteomes" id="UP000276542">
    <property type="component" value="Unassembled WGS sequence"/>
</dbReference>
<protein>
    <submittedName>
        <fullName evidence="1">DinB family protein</fullName>
    </submittedName>
</protein>
<evidence type="ECO:0000313" key="1">
    <source>
        <dbReference type="EMBL" id="RJS47079.1"/>
    </source>
</evidence>
<keyword evidence="2" id="KW-1185">Reference proteome</keyword>
<gene>
    <name evidence="1" type="ORF">D4739_13205</name>
</gene>
<dbReference type="EMBL" id="QYRP01000002">
    <property type="protein sequence ID" value="RJS47079.1"/>
    <property type="molecule type" value="Genomic_DNA"/>
</dbReference>